<name>B5YCF9_DICT6</name>
<dbReference type="KEGG" id="dth:DICTH_0334"/>
<dbReference type="EMBL" id="CP001146">
    <property type="protein sequence ID" value="ACI18355.1"/>
    <property type="molecule type" value="Genomic_DNA"/>
</dbReference>
<dbReference type="HOGENOM" id="CLU_2896850_0_0_0"/>
<evidence type="ECO:0000313" key="2">
    <source>
        <dbReference type="EMBL" id="ACI18355.1"/>
    </source>
</evidence>
<dbReference type="SUPFAM" id="SSF55326">
    <property type="entry name" value="PurM N-terminal domain-like"/>
    <property type="match status" value="1"/>
</dbReference>
<dbReference type="STRING" id="309799.DICTH_0334"/>
<feature type="coiled-coil region" evidence="1">
    <location>
        <begin position="4"/>
        <end position="31"/>
    </location>
</feature>
<evidence type="ECO:0000313" key="3">
    <source>
        <dbReference type="Proteomes" id="UP000001733"/>
    </source>
</evidence>
<organism evidence="2 3">
    <name type="scientific">Dictyoglomus thermophilum (strain ATCC 35947 / DSM 3960 / H-6-12)</name>
    <dbReference type="NCBI Taxonomy" id="309799"/>
    <lineage>
        <taxon>Bacteria</taxon>
        <taxon>Pseudomonadati</taxon>
        <taxon>Dictyoglomota</taxon>
        <taxon>Dictyoglomia</taxon>
        <taxon>Dictyoglomales</taxon>
        <taxon>Dictyoglomaceae</taxon>
        <taxon>Dictyoglomus</taxon>
    </lineage>
</organism>
<reference evidence="2 3" key="1">
    <citation type="journal article" date="2014" name="Genome Announc.">
        <title>Complete Genome Sequence of the Extreme Thermophile Dictyoglomus thermophilum H-6-12.</title>
        <authorList>
            <person name="Coil D.A."/>
            <person name="Badger J.H."/>
            <person name="Forberger H.C."/>
            <person name="Riggs F."/>
            <person name="Madupu R."/>
            <person name="Fedorova N."/>
            <person name="Ward N."/>
            <person name="Robb F.T."/>
            <person name="Eisen J.A."/>
        </authorList>
    </citation>
    <scope>NUCLEOTIDE SEQUENCE [LARGE SCALE GENOMIC DNA]</scope>
    <source>
        <strain evidence="3">ATCC 35947 / DSM 3960 / H-6-12</strain>
    </source>
</reference>
<dbReference type="eggNOG" id="COG0150">
    <property type="taxonomic scope" value="Bacteria"/>
</dbReference>
<evidence type="ECO:0000256" key="1">
    <source>
        <dbReference type="SAM" id="Coils"/>
    </source>
</evidence>
<keyword evidence="3" id="KW-1185">Reference proteome</keyword>
<protein>
    <submittedName>
        <fullName evidence="2">Phosphoribosylformylglycinamidine cyclo-ligase</fullName>
        <ecNumber evidence="2">6.3.3.1</ecNumber>
    </submittedName>
</protein>
<dbReference type="PaxDb" id="309799-DICTH_0334"/>
<dbReference type="Gene3D" id="3.30.1330.10">
    <property type="entry name" value="PurM-like, N-terminal domain"/>
    <property type="match status" value="1"/>
</dbReference>
<dbReference type="GO" id="GO:0004641">
    <property type="term" value="F:phosphoribosylformylglycinamidine cyclo-ligase activity"/>
    <property type="evidence" value="ECO:0007669"/>
    <property type="project" value="UniProtKB-EC"/>
</dbReference>
<dbReference type="AlphaFoldDB" id="B5YCF9"/>
<dbReference type="EC" id="6.3.3.1" evidence="2"/>
<accession>B5YCF9</accession>
<gene>
    <name evidence="2" type="ordered locus">DICTH_0334</name>
</gene>
<dbReference type="InterPro" id="IPR036921">
    <property type="entry name" value="PurM-like_N_sf"/>
</dbReference>
<keyword evidence="2" id="KW-0436">Ligase</keyword>
<dbReference type="RefSeq" id="WP_012546987.1">
    <property type="nucleotide sequence ID" value="NC_011297.1"/>
</dbReference>
<keyword evidence="1" id="KW-0175">Coiled coil</keyword>
<dbReference type="Proteomes" id="UP000001733">
    <property type="component" value="Chromosome"/>
</dbReference>
<sequence>MADYREAGVDIDKANSLINKLKEEISSTNNEYVITGVGGFGAIIDVNLKEFKNPIISVSTDG</sequence>
<proteinExistence type="predicted"/>